<gene>
    <name evidence="1" type="primary">TPS3</name>
    <name evidence="1" type="ORF">IWW38_001344</name>
</gene>
<comment type="caution">
    <text evidence="1">The sequence shown here is derived from an EMBL/GenBank/DDBJ whole genome shotgun (WGS) entry which is preliminary data.</text>
</comment>
<dbReference type="Proteomes" id="UP001139981">
    <property type="component" value="Unassembled WGS sequence"/>
</dbReference>
<keyword evidence="2" id="KW-1185">Reference proteome</keyword>
<protein>
    <submittedName>
        <fullName evidence="1">Trehalose-6-P synthase/phosphatase complex subunit</fullName>
    </submittedName>
</protein>
<dbReference type="EMBL" id="JANBVB010000057">
    <property type="protein sequence ID" value="KAJ2898564.1"/>
    <property type="molecule type" value="Genomic_DNA"/>
</dbReference>
<evidence type="ECO:0000313" key="1">
    <source>
        <dbReference type="EMBL" id="KAJ2898564.1"/>
    </source>
</evidence>
<proteinExistence type="predicted"/>
<sequence>MEPRVLVVSLFAPYSVNFDVSPKSPCDSSSAAASTGSATAGFGSVHDRQMGRSGSMGRNSVWNGRRSSVHRTQTTPLGHHGQPHSRRRSTFSVNAVKLAPISRTSPDTAEASGAISPPQSLEACAESEEAHGGKPHPGKLGPSQLAYNIEEAVGAHTPPVTTLDFTRKQNLDSMREKREQKSGVGKFGRLLREHRSMVSPAPSAPAMAAAPTADFEGYVFGKDKSAVTAAASLARTRECTPAAASQSIEQDVVDDMLNRLHIDTAGDASHLTSESPDAMAAVPGTSDQFVVEHLNVGNIGLFNAVNASLDLFAERVWIGELGISTEGWSEERKTAVSNKLLDEVETYPVFVSDAEFEGHYGRFSKQLIWPAFHYIMPEMPQWHGWETSAYEASLATCQRFADRIVEIYRTGDIIWVNDYHLMLLPQLIRQRLPNAKIGFFLHIPFPSSEIFRCLHVRRELLEGMLGADVVGLQTFPYKRHFIHTAKRVLGIEGSPTGVMLERGHVVVGQYAMGLDPVGVEEKWSNASVGELIEFLNEKYAGKHLLVGRDKLDHVKGVRQKLLGYETFLNDNPEFSAKTVLIQIALTTAEHNELQVQVMDVVSRINSKFGTIEHQPVVFFHKDIPYSHYLALLSTADAMVITSLRDGMNLTSHEFVLCQREKKSPLVLSEFVGTYGAFNGGALGVNPMDTKAIAQAIKDALVMGADEKAARWELLHRQVLTNSATSFVSSFISDIESAHAESKSPNGGRNYSSAQQGLGSGPPAPAPIANV</sequence>
<name>A0ACC1M6M1_9FUNG</name>
<evidence type="ECO:0000313" key="2">
    <source>
        <dbReference type="Proteomes" id="UP001139981"/>
    </source>
</evidence>
<organism evidence="1 2">
    <name type="scientific">Coemansia aciculifera</name>
    <dbReference type="NCBI Taxonomy" id="417176"/>
    <lineage>
        <taxon>Eukaryota</taxon>
        <taxon>Fungi</taxon>
        <taxon>Fungi incertae sedis</taxon>
        <taxon>Zoopagomycota</taxon>
        <taxon>Kickxellomycotina</taxon>
        <taxon>Kickxellomycetes</taxon>
        <taxon>Kickxellales</taxon>
        <taxon>Kickxellaceae</taxon>
        <taxon>Coemansia</taxon>
    </lineage>
</organism>
<accession>A0ACC1M6M1</accession>
<reference evidence="1" key="1">
    <citation type="submission" date="2022-07" db="EMBL/GenBank/DDBJ databases">
        <title>Phylogenomic reconstructions and comparative analyses of Kickxellomycotina fungi.</title>
        <authorList>
            <person name="Reynolds N.K."/>
            <person name="Stajich J.E."/>
            <person name="Barry K."/>
            <person name="Grigoriev I.V."/>
            <person name="Crous P."/>
            <person name="Smith M.E."/>
        </authorList>
    </citation>
    <scope>NUCLEOTIDE SEQUENCE</scope>
    <source>
        <strain evidence="1">CBS 190363</strain>
    </source>
</reference>